<dbReference type="Proteomes" id="UP000255165">
    <property type="component" value="Unassembled WGS sequence"/>
</dbReference>
<reference evidence="2" key="1">
    <citation type="submission" date="2018-06" db="EMBL/GenBank/DDBJ databases">
        <authorList>
            <person name="Feng T."/>
            <person name="Jeon C.O."/>
        </authorList>
    </citation>
    <scope>NUCLEOTIDE SEQUENCE [LARGE SCALE GENOMIC DNA]</scope>
    <source>
        <strain evidence="2">S23</strain>
    </source>
</reference>
<sequence>MDALLLRLSPRTLDRLARAAWGARSLFDARARWEGIARYEWGRDHACLRRADAWRSMAGAAAERMIDRRLLAARAAGRDVRLPDLDLAARALAQRIERIWQAEPERPVIVSPFHFVSQYANVYVVDAVSAALRLPAISIVSGIRREAYGGEEATLIAGLRVQHTYDETGRNSLGLRIARALRRDRVAVIFADVPPYLMQRYPMETVGVTILERPARIHSGVFRIGAPQDALLLPFYLRFANGRFSLVDLDAIELAGADAPQRVADDISRAIRDDYPNWILAGHPSQYGFAPLR</sequence>
<gene>
    <name evidence="1" type="ORF">DN412_39510</name>
</gene>
<evidence type="ECO:0000313" key="2">
    <source>
        <dbReference type="Proteomes" id="UP000255165"/>
    </source>
</evidence>
<protein>
    <submittedName>
        <fullName evidence="1">Uncharacterized protein</fullName>
    </submittedName>
</protein>
<dbReference type="EMBL" id="QKWJ01000122">
    <property type="protein sequence ID" value="RDK04992.1"/>
    <property type="molecule type" value="Genomic_DNA"/>
</dbReference>
<organism evidence="1 2">
    <name type="scientific">Cupriavidus lacunae</name>
    <dbReference type="NCBI Taxonomy" id="2666307"/>
    <lineage>
        <taxon>Bacteria</taxon>
        <taxon>Pseudomonadati</taxon>
        <taxon>Pseudomonadota</taxon>
        <taxon>Betaproteobacteria</taxon>
        <taxon>Burkholderiales</taxon>
        <taxon>Burkholderiaceae</taxon>
        <taxon>Cupriavidus</taxon>
    </lineage>
</organism>
<keyword evidence="2" id="KW-1185">Reference proteome</keyword>
<evidence type="ECO:0000313" key="1">
    <source>
        <dbReference type="EMBL" id="RDK04992.1"/>
    </source>
</evidence>
<name>A0A370NH96_9BURK</name>
<dbReference type="AlphaFoldDB" id="A0A370NH96"/>
<comment type="caution">
    <text evidence="1">The sequence shown here is derived from an EMBL/GenBank/DDBJ whole genome shotgun (WGS) entry which is preliminary data.</text>
</comment>
<accession>A0A370NH96</accession>
<proteinExistence type="predicted"/>